<feature type="region of interest" description="Disordered" evidence="1">
    <location>
        <begin position="1"/>
        <end position="54"/>
    </location>
</feature>
<feature type="compositionally biased region" description="Basic and acidic residues" evidence="1">
    <location>
        <begin position="1"/>
        <end position="21"/>
    </location>
</feature>
<dbReference type="Proteomes" id="UP001419268">
    <property type="component" value="Unassembled WGS sequence"/>
</dbReference>
<evidence type="ECO:0000313" key="2">
    <source>
        <dbReference type="EMBL" id="KAK9094427.1"/>
    </source>
</evidence>
<dbReference type="EMBL" id="JBBNAG010000011">
    <property type="protein sequence ID" value="KAK9094427.1"/>
    <property type="molecule type" value="Genomic_DNA"/>
</dbReference>
<evidence type="ECO:0000313" key="3">
    <source>
        <dbReference type="Proteomes" id="UP001419268"/>
    </source>
</evidence>
<keyword evidence="3" id="KW-1185">Reference proteome</keyword>
<gene>
    <name evidence="2" type="ORF">Scep_025896</name>
</gene>
<organism evidence="2 3">
    <name type="scientific">Stephania cephalantha</name>
    <dbReference type="NCBI Taxonomy" id="152367"/>
    <lineage>
        <taxon>Eukaryota</taxon>
        <taxon>Viridiplantae</taxon>
        <taxon>Streptophyta</taxon>
        <taxon>Embryophyta</taxon>
        <taxon>Tracheophyta</taxon>
        <taxon>Spermatophyta</taxon>
        <taxon>Magnoliopsida</taxon>
        <taxon>Ranunculales</taxon>
        <taxon>Menispermaceae</taxon>
        <taxon>Menispermoideae</taxon>
        <taxon>Cissampelideae</taxon>
        <taxon>Stephania</taxon>
    </lineage>
</organism>
<sequence length="102" mass="10413">MKTTKPRTDSPWRRTPMELGHRAATSTGDDGGVETDEIPAGNVEGPVPVAPDGEPELDGARLALVVSVACVAIAGESHGHGTVAAGGDETEAVGDELVVEDR</sequence>
<accession>A0AAP0EPC0</accession>
<dbReference type="AlphaFoldDB" id="A0AAP0EPC0"/>
<proteinExistence type="predicted"/>
<protein>
    <submittedName>
        <fullName evidence="2">Uncharacterized protein</fullName>
    </submittedName>
</protein>
<name>A0AAP0EPC0_9MAGN</name>
<comment type="caution">
    <text evidence="2">The sequence shown here is derived from an EMBL/GenBank/DDBJ whole genome shotgun (WGS) entry which is preliminary data.</text>
</comment>
<reference evidence="2 3" key="1">
    <citation type="submission" date="2024-01" db="EMBL/GenBank/DDBJ databases">
        <title>Genome assemblies of Stephania.</title>
        <authorList>
            <person name="Yang L."/>
        </authorList>
    </citation>
    <scope>NUCLEOTIDE SEQUENCE [LARGE SCALE GENOMIC DNA]</scope>
    <source>
        <strain evidence="2">JXDWG</strain>
        <tissue evidence="2">Leaf</tissue>
    </source>
</reference>
<evidence type="ECO:0000256" key="1">
    <source>
        <dbReference type="SAM" id="MobiDB-lite"/>
    </source>
</evidence>